<reference evidence="1" key="2">
    <citation type="journal article" date="2015" name="Data Brief">
        <title>Shoot transcriptome of the giant reed, Arundo donax.</title>
        <authorList>
            <person name="Barrero R.A."/>
            <person name="Guerrero F.D."/>
            <person name="Moolhuijzen P."/>
            <person name="Goolsby J.A."/>
            <person name="Tidwell J."/>
            <person name="Bellgard S.E."/>
            <person name="Bellgard M.I."/>
        </authorList>
    </citation>
    <scope>NUCLEOTIDE SEQUENCE</scope>
    <source>
        <tissue evidence="1">Shoot tissue taken approximately 20 cm above the soil surface</tissue>
    </source>
</reference>
<reference evidence="1" key="1">
    <citation type="submission" date="2014-09" db="EMBL/GenBank/DDBJ databases">
        <authorList>
            <person name="Magalhaes I.L.F."/>
            <person name="Oliveira U."/>
            <person name="Santos F.R."/>
            <person name="Vidigal T.H.D.A."/>
            <person name="Brescovit A.D."/>
            <person name="Santos A.J."/>
        </authorList>
    </citation>
    <scope>NUCLEOTIDE SEQUENCE</scope>
    <source>
        <tissue evidence="1">Shoot tissue taken approximately 20 cm above the soil surface</tissue>
    </source>
</reference>
<protein>
    <submittedName>
        <fullName evidence="1">Uncharacterized protein</fullName>
    </submittedName>
</protein>
<sequence length="103" mass="11714">MSGYKNIMSHWSHLHSYKFDAWKQYCRYFSDCHGGPVTEMGKKMTFASALFGLNKRLLGRTVAQIAPHMRDLVEPCRYVLGELSGRPLLALCSKYDDGLKKGP</sequence>
<dbReference type="AlphaFoldDB" id="A0A0A9HBW8"/>
<proteinExistence type="predicted"/>
<evidence type="ECO:0000313" key="1">
    <source>
        <dbReference type="EMBL" id="JAE33309.1"/>
    </source>
</evidence>
<dbReference type="EMBL" id="GBRH01164587">
    <property type="protein sequence ID" value="JAE33309.1"/>
    <property type="molecule type" value="Transcribed_RNA"/>
</dbReference>
<name>A0A0A9HBW8_ARUDO</name>
<accession>A0A0A9HBW8</accession>
<organism evidence="1">
    <name type="scientific">Arundo donax</name>
    <name type="common">Giant reed</name>
    <name type="synonym">Donax arundinaceus</name>
    <dbReference type="NCBI Taxonomy" id="35708"/>
    <lineage>
        <taxon>Eukaryota</taxon>
        <taxon>Viridiplantae</taxon>
        <taxon>Streptophyta</taxon>
        <taxon>Embryophyta</taxon>
        <taxon>Tracheophyta</taxon>
        <taxon>Spermatophyta</taxon>
        <taxon>Magnoliopsida</taxon>
        <taxon>Liliopsida</taxon>
        <taxon>Poales</taxon>
        <taxon>Poaceae</taxon>
        <taxon>PACMAD clade</taxon>
        <taxon>Arundinoideae</taxon>
        <taxon>Arundineae</taxon>
        <taxon>Arundo</taxon>
    </lineage>
</organism>